<dbReference type="InterPro" id="IPR033127">
    <property type="entry name" value="UBQ-activ_enz_E1_Cys_AS"/>
</dbReference>
<evidence type="ECO:0000256" key="4">
    <source>
        <dbReference type="ARBA" id="ARBA00012990"/>
    </source>
</evidence>
<dbReference type="InterPro" id="IPR018074">
    <property type="entry name" value="UBQ-activ_enz_E1_CS"/>
</dbReference>
<comment type="similarity">
    <text evidence="3 11">Belongs to the ubiquitin-activating E1 family.</text>
</comment>
<comment type="caution">
    <text evidence="14">The sequence shown here is derived from an EMBL/GenBank/DDBJ whole genome shotgun (WGS) entry which is preliminary data.</text>
</comment>
<dbReference type="FunFam" id="3.40.50.720:FF:000015">
    <property type="entry name" value="Ubiquitin-activating enzyme E1 1"/>
    <property type="match status" value="1"/>
</dbReference>
<dbReference type="CDD" id="cd01490">
    <property type="entry name" value="Ube1_repeat2"/>
    <property type="match status" value="1"/>
</dbReference>
<dbReference type="GO" id="GO:0045116">
    <property type="term" value="P:protein neddylation"/>
    <property type="evidence" value="ECO:0007669"/>
    <property type="project" value="TreeGrafter"/>
</dbReference>
<keyword evidence="5 11" id="KW-0436">Ligase</keyword>
<dbReference type="GO" id="GO:0005524">
    <property type="term" value="F:ATP binding"/>
    <property type="evidence" value="ECO:0007669"/>
    <property type="project" value="UniProtKB-KW"/>
</dbReference>
<accession>A0AAD9P834</accession>
<reference evidence="14" key="1">
    <citation type="journal article" date="2023" name="Mol. Biol. Evol.">
        <title>Third-Generation Sequencing Reveals the Adaptive Role of the Epigenome in Three Deep-Sea Polychaetes.</title>
        <authorList>
            <person name="Perez M."/>
            <person name="Aroh O."/>
            <person name="Sun Y."/>
            <person name="Lan Y."/>
            <person name="Juniper S.K."/>
            <person name="Young C.R."/>
            <person name="Angers B."/>
            <person name="Qian P.Y."/>
        </authorList>
    </citation>
    <scope>NUCLEOTIDE SEQUENCE</scope>
    <source>
        <strain evidence="14">R07B-5</strain>
    </source>
</reference>
<evidence type="ECO:0000256" key="11">
    <source>
        <dbReference type="RuleBase" id="RU000519"/>
    </source>
</evidence>
<feature type="compositionally biased region" description="Polar residues" evidence="12">
    <location>
        <begin position="1"/>
        <end position="15"/>
    </location>
</feature>
<evidence type="ECO:0000256" key="2">
    <source>
        <dbReference type="ARBA" id="ARBA00004906"/>
    </source>
</evidence>
<evidence type="ECO:0000256" key="5">
    <source>
        <dbReference type="ARBA" id="ARBA00022598"/>
    </source>
</evidence>
<evidence type="ECO:0000313" key="14">
    <source>
        <dbReference type="EMBL" id="KAK2189877.1"/>
    </source>
</evidence>
<dbReference type="InterPro" id="IPR019572">
    <property type="entry name" value="UBA_E1_SCCH"/>
</dbReference>
<evidence type="ECO:0000259" key="13">
    <source>
        <dbReference type="SMART" id="SM00985"/>
    </source>
</evidence>
<evidence type="ECO:0000256" key="7">
    <source>
        <dbReference type="ARBA" id="ARBA00022786"/>
    </source>
</evidence>
<feature type="compositionally biased region" description="Polar residues" evidence="12">
    <location>
        <begin position="31"/>
        <end position="41"/>
    </location>
</feature>
<dbReference type="Pfam" id="PF10585">
    <property type="entry name" value="UBA_E1_SCCH"/>
    <property type="match status" value="1"/>
</dbReference>
<proteinExistence type="inferred from homology"/>
<comment type="catalytic activity">
    <reaction evidence="1">
        <text>ATP + ubiquitin + [E1 ubiquitin-activating enzyme]-L-cysteine = AMP + diphosphate + S-ubiquitinyl-[E1 ubiquitin-activating enzyme]-L-cysteine.</text>
        <dbReference type="EC" id="6.2.1.45"/>
    </reaction>
</comment>
<dbReference type="GO" id="GO:0019781">
    <property type="term" value="F:NEDD8 activating enzyme activity"/>
    <property type="evidence" value="ECO:0007669"/>
    <property type="project" value="TreeGrafter"/>
</dbReference>
<dbReference type="Gene3D" id="2.40.30.180">
    <property type="entry name" value="Ubiquitin-activating enzyme E1, FCCH domain"/>
    <property type="match status" value="1"/>
</dbReference>
<dbReference type="PANTHER" id="PTHR10953:SF250">
    <property type="entry name" value="UBIQUITIN-LIKE MODIFIER-ACTIVATING ENZYME 1"/>
    <property type="match status" value="1"/>
</dbReference>
<sequence length="1057" mass="118125">MSSRTEIQPQDQSSPPAKKARIESPSGVVDTPNNAASTSSKVGMAQNGATPKEEIDEGLYSRQLYVLGHEAMRRMALSNVLVSGMRGLGVEIAKNVVLAGVKSVTIHDEGMAAWPDLSSQFFLREADLGKNRAEVTCPRLAELNTYVPVHFNKGKLTTELLASFQVVVLTNSSLVEQLEVGQYCHEHGIYFIVADTRGLFGQVFCDFGKNFVISDTNGESPLSNMVASVTKDANSVVTCVDETRHGYETGDYVTFSEVQGMTQLNGCEPIKIKVLGPYTFSIGDTSKYSEYVRGGIVTQVKMPTTINFKSMKESLAAPEMIVTDFAKFENPGQCHIAFQALHQYQLRNNNALPRAHNKADAAKFVAIAQEVNAQNPAKVDNLDDKLMRTFAYNATGDICPMQAVIGGITAQEVMKACSGKFTPVHQWLYFDAIECLPEDADTVLNEKVCQPRKCRYDGQLAVFGQDFQTKIESVKYFLVGAGAIGCELLKNWAMMGLGCGRSGSVVVTDMDTIEKSNLNRQFLFRPWDVQKTKSSTAAAAVKAMNPNCNIIAHENRVGPETENIYTDDFFENLFGVANALDNVDARMYMDRRCVYYNKPLMESGTLGTKGNVQVVLPRLTESYSSSQDPPEKSIPICTLKNFPNAIEHTLQWARDQFEGLYTQPAETAQQFLTDPKFIERTLKLPGAQPMETLDVVKRTLIDERPDSLQDCVAWARRLWQDNYSNQIRQLLFNFPSDQVTSSGAPFWSGPKRCPHHLNFDTNVKQHVDYVMSAANLRAEVYGIPQNRDRAAIIKMIQNVVVPEFTPRSGVRIDVTDSEAQSRQNDNMSDIPSELIEALEKARAVEGFKLTPLDFEKDDDSNLHMDFIVAASNLRAENYDIAPADKHKSKLIAGKIIPAIATTTSLVVGLVCLEMYKLIQGHKKLELYKNGFINLALPFFGFSEPISAPKSKYYDTEFTLWDRFELQGEMTMREFINYFQEKHKLEITMLSQGVCMLYSFFMPPSKKEERMALTMSEVVKKVSKKKIPAHVRALVFELCCNDKDGEDVEVPYVKYNLV</sequence>
<keyword evidence="15" id="KW-1185">Reference proteome</keyword>
<dbReference type="GO" id="GO:0004839">
    <property type="term" value="F:ubiquitin activating enzyme activity"/>
    <property type="evidence" value="ECO:0007669"/>
    <property type="project" value="UniProtKB-EC"/>
</dbReference>
<evidence type="ECO:0000256" key="3">
    <source>
        <dbReference type="ARBA" id="ARBA00005673"/>
    </source>
</evidence>
<evidence type="ECO:0000256" key="1">
    <source>
        <dbReference type="ARBA" id="ARBA00000488"/>
    </source>
</evidence>
<dbReference type="InterPro" id="IPR018075">
    <property type="entry name" value="UBQ-activ_enz_E1"/>
</dbReference>
<dbReference type="GO" id="GO:0005737">
    <property type="term" value="C:cytoplasm"/>
    <property type="evidence" value="ECO:0007669"/>
    <property type="project" value="TreeGrafter"/>
</dbReference>
<dbReference type="PRINTS" id="PR01849">
    <property type="entry name" value="UBIQUITINACT"/>
</dbReference>
<dbReference type="GO" id="GO:0005634">
    <property type="term" value="C:nucleus"/>
    <property type="evidence" value="ECO:0007669"/>
    <property type="project" value="TreeGrafter"/>
</dbReference>
<evidence type="ECO:0000313" key="15">
    <source>
        <dbReference type="Proteomes" id="UP001209878"/>
    </source>
</evidence>
<dbReference type="InterPro" id="IPR042302">
    <property type="entry name" value="E1_FCCH_sf"/>
</dbReference>
<dbReference type="PROSITE" id="PS00536">
    <property type="entry name" value="UBIQUITIN_ACTIVAT_1"/>
    <property type="match status" value="1"/>
</dbReference>
<dbReference type="InterPro" id="IPR000011">
    <property type="entry name" value="UBQ/SUMO-activ_enz_E1-like"/>
</dbReference>
<dbReference type="FunFam" id="3.40.50.12550:FF:000001">
    <property type="entry name" value="Ubiquitin-activating enzyme E1 1"/>
    <property type="match status" value="1"/>
</dbReference>
<protein>
    <recommendedName>
        <fullName evidence="4">E1 ubiquitin-activating enzyme</fullName>
        <ecNumber evidence="4">6.2.1.45</ecNumber>
    </recommendedName>
    <alternativeName>
        <fullName evidence="9">Ubiquitin-activating enzyme E1</fullName>
    </alternativeName>
</protein>
<evidence type="ECO:0000256" key="6">
    <source>
        <dbReference type="ARBA" id="ARBA00022741"/>
    </source>
</evidence>
<dbReference type="InterPro" id="IPR032420">
    <property type="entry name" value="E1_4HB"/>
</dbReference>
<organism evidence="14 15">
    <name type="scientific">Ridgeia piscesae</name>
    <name type="common">Tubeworm</name>
    <dbReference type="NCBI Taxonomy" id="27915"/>
    <lineage>
        <taxon>Eukaryota</taxon>
        <taxon>Metazoa</taxon>
        <taxon>Spiralia</taxon>
        <taxon>Lophotrochozoa</taxon>
        <taxon>Annelida</taxon>
        <taxon>Polychaeta</taxon>
        <taxon>Sedentaria</taxon>
        <taxon>Canalipalpata</taxon>
        <taxon>Sabellida</taxon>
        <taxon>Siboglinidae</taxon>
        <taxon>Ridgeia</taxon>
    </lineage>
</organism>
<dbReference type="Pfam" id="PF16190">
    <property type="entry name" value="E1_FCCH"/>
    <property type="match status" value="1"/>
</dbReference>
<dbReference type="InterPro" id="IPR042449">
    <property type="entry name" value="Ub-E1_IAD_1"/>
</dbReference>
<dbReference type="EMBL" id="JAODUO010000095">
    <property type="protein sequence ID" value="KAK2189877.1"/>
    <property type="molecule type" value="Genomic_DNA"/>
</dbReference>
<dbReference type="Proteomes" id="UP001209878">
    <property type="component" value="Unassembled WGS sequence"/>
</dbReference>
<dbReference type="FunFam" id="3.50.50.80:FF:000001">
    <property type="entry name" value="ubiquitin-like modifier-activating enzyme 1"/>
    <property type="match status" value="1"/>
</dbReference>
<dbReference type="Pfam" id="PF16191">
    <property type="entry name" value="E1_4HB"/>
    <property type="match status" value="1"/>
</dbReference>
<feature type="active site" description="Glycyl thioester intermediate" evidence="10">
    <location>
        <position position="637"/>
    </location>
</feature>
<dbReference type="AlphaFoldDB" id="A0AAD9P834"/>
<keyword evidence="7 11" id="KW-0833">Ubl conjugation pathway</keyword>
<feature type="region of interest" description="Disordered" evidence="12">
    <location>
        <begin position="1"/>
        <end position="50"/>
    </location>
</feature>
<dbReference type="NCBIfam" id="TIGR01408">
    <property type="entry name" value="Ube1"/>
    <property type="match status" value="1"/>
</dbReference>
<keyword evidence="8 11" id="KW-0067">ATP-binding</keyword>
<dbReference type="InterPro" id="IPR042063">
    <property type="entry name" value="Ubi_acti_E1_SCCH"/>
</dbReference>
<dbReference type="InterPro" id="IPR000594">
    <property type="entry name" value="ThiF_NAD_FAD-bd"/>
</dbReference>
<evidence type="ECO:0000256" key="12">
    <source>
        <dbReference type="SAM" id="MobiDB-lite"/>
    </source>
</evidence>
<dbReference type="PROSITE" id="PS00865">
    <property type="entry name" value="UBIQUITIN_ACTIVAT_2"/>
    <property type="match status" value="1"/>
</dbReference>
<dbReference type="InterPro" id="IPR045886">
    <property type="entry name" value="ThiF/MoeB/HesA"/>
</dbReference>
<dbReference type="SMART" id="SM00985">
    <property type="entry name" value="UBA_e1_C"/>
    <property type="match status" value="1"/>
</dbReference>
<dbReference type="InterPro" id="IPR038252">
    <property type="entry name" value="UBA_E1_C_sf"/>
</dbReference>
<feature type="domain" description="Ubiquitin-activating enzyme E1 C-terminal" evidence="13">
    <location>
        <begin position="927"/>
        <end position="1052"/>
    </location>
</feature>
<dbReference type="Pfam" id="PF09358">
    <property type="entry name" value="E1_UFD"/>
    <property type="match status" value="1"/>
</dbReference>
<dbReference type="Gene3D" id="3.10.290.60">
    <property type="entry name" value="Ubiquitin-activating enzyme E1, UFD domain"/>
    <property type="match status" value="1"/>
</dbReference>
<dbReference type="SUPFAM" id="SSF69572">
    <property type="entry name" value="Activating enzymes of the ubiquitin-like proteins"/>
    <property type="match status" value="2"/>
</dbReference>
<name>A0AAD9P834_RIDPI</name>
<dbReference type="FunFam" id="1.10.10.2660:FF:000001">
    <property type="entry name" value="Ubiquitin-activating enzyme E1 1"/>
    <property type="match status" value="1"/>
</dbReference>
<dbReference type="FunFam" id="2.40.30.180:FF:000001">
    <property type="entry name" value="ubiquitin-like modifier-activating enzyme 1"/>
    <property type="match status" value="1"/>
</dbReference>
<dbReference type="EC" id="6.2.1.45" evidence="4"/>
<dbReference type="FunFam" id="3.10.290.60:FF:000002">
    <property type="entry name" value="Ubiquitin-like modifier-activating enzyme 1"/>
    <property type="match status" value="1"/>
</dbReference>
<dbReference type="Gene3D" id="3.40.50.12550">
    <property type="entry name" value="Ubiquitin-activating enzyme E1, inactive adenylation domain, subdomain 2"/>
    <property type="match status" value="1"/>
</dbReference>
<dbReference type="InterPro" id="IPR032418">
    <property type="entry name" value="E1_FCCH"/>
</dbReference>
<dbReference type="Pfam" id="PF00899">
    <property type="entry name" value="ThiF"/>
    <property type="match status" value="1"/>
</dbReference>
<dbReference type="Gene3D" id="3.50.50.80">
    <property type="entry name" value="Ubiquitin-activating enzyme E1, inactive adenylation domain, subdomain 1"/>
    <property type="match status" value="1"/>
</dbReference>
<dbReference type="InterPro" id="IPR018965">
    <property type="entry name" value="Ub-activating_enz_E1_C"/>
</dbReference>
<evidence type="ECO:0000256" key="8">
    <source>
        <dbReference type="ARBA" id="ARBA00022840"/>
    </source>
</evidence>
<dbReference type="CDD" id="cd01491">
    <property type="entry name" value="Ube1_repeat1"/>
    <property type="match status" value="1"/>
</dbReference>
<evidence type="ECO:0000256" key="10">
    <source>
        <dbReference type="PROSITE-ProRule" id="PRU10132"/>
    </source>
</evidence>
<dbReference type="Gene3D" id="1.10.10.2660">
    <property type="entry name" value="Ubiquitin-activating enzyme E1, SCCH domain"/>
    <property type="match status" value="1"/>
</dbReference>
<dbReference type="InterPro" id="IPR035985">
    <property type="entry name" value="Ubiquitin-activating_enz"/>
</dbReference>
<comment type="pathway">
    <text evidence="2">Protein modification; protein ubiquitination.</text>
</comment>
<dbReference type="Gene3D" id="3.40.50.720">
    <property type="entry name" value="NAD(P)-binding Rossmann-like Domain"/>
    <property type="match status" value="1"/>
</dbReference>
<gene>
    <name evidence="14" type="ORF">NP493_95g08061</name>
</gene>
<dbReference type="PANTHER" id="PTHR10953">
    <property type="entry name" value="UBIQUITIN-ACTIVATING ENZYME E1"/>
    <property type="match status" value="1"/>
</dbReference>
<evidence type="ECO:0000256" key="9">
    <source>
        <dbReference type="ARBA" id="ARBA00030371"/>
    </source>
</evidence>
<keyword evidence="6 11" id="KW-0547">Nucleotide-binding</keyword>